<evidence type="ECO:0000256" key="1">
    <source>
        <dbReference type="SAM" id="Coils"/>
    </source>
</evidence>
<dbReference type="GO" id="GO:0005814">
    <property type="term" value="C:centriole"/>
    <property type="evidence" value="ECO:0007669"/>
    <property type="project" value="TreeGrafter"/>
</dbReference>
<feature type="coiled-coil region" evidence="1">
    <location>
        <begin position="332"/>
        <end position="384"/>
    </location>
</feature>
<evidence type="ECO:0000313" key="5">
    <source>
        <dbReference type="Proteomes" id="UP000094527"/>
    </source>
</evidence>
<feature type="compositionally biased region" description="Polar residues" evidence="2">
    <location>
        <begin position="39"/>
        <end position="54"/>
    </location>
</feature>
<dbReference type="PANTHER" id="PTHR14881">
    <property type="entry name" value="LISH DOMAIN-CONTAINING PROTEIN ARMC9"/>
    <property type="match status" value="1"/>
</dbReference>
<dbReference type="InterPro" id="IPR056327">
    <property type="entry name" value="ARMC9_CTLH-like_dom"/>
</dbReference>
<keyword evidence="1" id="KW-0175">Coiled coil</keyword>
<proteinExistence type="predicted"/>
<dbReference type="OrthoDB" id="538223at2759"/>
<feature type="region of interest" description="Disordered" evidence="2">
    <location>
        <begin position="1"/>
        <end position="54"/>
    </location>
</feature>
<dbReference type="GO" id="GO:0060271">
    <property type="term" value="P:cilium assembly"/>
    <property type="evidence" value="ECO:0007669"/>
    <property type="project" value="InterPro"/>
</dbReference>
<dbReference type="PANTHER" id="PTHR14881:SF4">
    <property type="entry name" value="LISH DOMAIN-CONTAINING PROTEIN ARMC9"/>
    <property type="match status" value="1"/>
</dbReference>
<dbReference type="Proteomes" id="UP000094527">
    <property type="component" value="Unassembled WGS sequence"/>
</dbReference>
<dbReference type="InterPro" id="IPR006594">
    <property type="entry name" value="LisH"/>
</dbReference>
<dbReference type="AlphaFoldDB" id="A0A1D2NB13"/>
<accession>A0A1D2NB13</accession>
<feature type="domain" description="ARMC9 CTLH-like" evidence="3">
    <location>
        <begin position="130"/>
        <end position="258"/>
    </location>
</feature>
<dbReference type="EMBL" id="LJIJ01000112">
    <property type="protein sequence ID" value="ODN02437.1"/>
    <property type="molecule type" value="Genomic_DNA"/>
</dbReference>
<protein>
    <submittedName>
        <fullName evidence="4">LisH domain-containing protein ARMC9</fullName>
    </submittedName>
</protein>
<organism evidence="4 5">
    <name type="scientific">Orchesella cincta</name>
    <name type="common">Springtail</name>
    <name type="synonym">Podura cincta</name>
    <dbReference type="NCBI Taxonomy" id="48709"/>
    <lineage>
        <taxon>Eukaryota</taxon>
        <taxon>Metazoa</taxon>
        <taxon>Ecdysozoa</taxon>
        <taxon>Arthropoda</taxon>
        <taxon>Hexapoda</taxon>
        <taxon>Collembola</taxon>
        <taxon>Entomobryomorpha</taxon>
        <taxon>Entomobryoidea</taxon>
        <taxon>Orchesellidae</taxon>
        <taxon>Orchesellinae</taxon>
        <taxon>Orchesella</taxon>
    </lineage>
</organism>
<evidence type="ECO:0000313" key="4">
    <source>
        <dbReference type="EMBL" id="ODN02437.1"/>
    </source>
</evidence>
<dbReference type="Pfam" id="PF23138">
    <property type="entry name" value="CTLH_Armc9"/>
    <property type="match status" value="1"/>
</dbReference>
<reference evidence="4 5" key="1">
    <citation type="journal article" date="2016" name="Genome Biol. Evol.">
        <title>Gene Family Evolution Reflects Adaptation to Soil Environmental Stressors in the Genome of the Collembolan Orchesella cincta.</title>
        <authorList>
            <person name="Faddeeva-Vakhrusheva A."/>
            <person name="Derks M.F."/>
            <person name="Anvar S.Y."/>
            <person name="Agamennone V."/>
            <person name="Suring W."/>
            <person name="Smit S."/>
            <person name="van Straalen N.M."/>
            <person name="Roelofs D."/>
        </authorList>
    </citation>
    <scope>NUCLEOTIDE SEQUENCE [LARGE SCALE GENOMIC DNA]</scope>
    <source>
        <tissue evidence="4">Mixed pool</tissue>
    </source>
</reference>
<dbReference type="GO" id="GO:0036064">
    <property type="term" value="C:ciliary basal body"/>
    <property type="evidence" value="ECO:0007669"/>
    <property type="project" value="InterPro"/>
</dbReference>
<gene>
    <name evidence="4" type="ORF">Ocin01_04240</name>
</gene>
<name>A0A1D2NB13_ORCCI</name>
<feature type="compositionally biased region" description="Polar residues" evidence="2">
    <location>
        <begin position="1"/>
        <end position="14"/>
    </location>
</feature>
<dbReference type="PROSITE" id="PS50896">
    <property type="entry name" value="LISH"/>
    <property type="match status" value="1"/>
</dbReference>
<comment type="caution">
    <text evidence="4">The sequence shown here is derived from an EMBL/GenBank/DDBJ whole genome shotgun (WGS) entry which is preliminary data.</text>
</comment>
<feature type="compositionally biased region" description="Basic and acidic residues" evidence="2">
    <location>
        <begin position="16"/>
        <end position="26"/>
    </location>
</feature>
<keyword evidence="5" id="KW-1185">Reference proteome</keyword>
<dbReference type="GO" id="GO:0097542">
    <property type="term" value="C:ciliary tip"/>
    <property type="evidence" value="ECO:0007669"/>
    <property type="project" value="TreeGrafter"/>
</dbReference>
<sequence length="432" mass="49233">MDKVPTNTTRNFPTSERLKTSWRETATESTADQIHRDNSNPPTRSQFFTGRSRSSNFDDADKFITAENEFEEEEEGEKIAKSLNGIILQYLEACGLVDSYTTFYDECKASGMLIPNNFSAEIESGISLQDVETLLMHFDQENGDALLEQFWEVLINMVNIEGNSQEVEKITFYIQVYIALVPYRQKLSEETKTKSMSKLRDYFQSKSKACTMDKEMLSLFALPFVPEPETHPVFGNLFQVAWIRKLRSRIKNLARALCAPNKLITRDNTDLAKMFQVCSQAIPHDIESTEGNKFCIFSNVQPINFTSGADLSPPSQRGENSEFSPSQLFQRMNDLILENERFKAEESKYEKQCSQLLNVSILLAQSLEDAAQGKEVNMDSLRHEISQCLPTSIKKEGSYNKALCEPSNEEEKGFEYEASSLILTDEDEELLK</sequence>
<evidence type="ECO:0000256" key="2">
    <source>
        <dbReference type="SAM" id="MobiDB-lite"/>
    </source>
</evidence>
<dbReference type="InterPro" id="IPR040369">
    <property type="entry name" value="ARMC9"/>
</dbReference>
<evidence type="ECO:0000259" key="3">
    <source>
        <dbReference type="Pfam" id="PF23138"/>
    </source>
</evidence>